<proteinExistence type="inferred from homology"/>
<dbReference type="Pfam" id="PF00278">
    <property type="entry name" value="Orn_DAP_Arg_deC"/>
    <property type="match status" value="1"/>
</dbReference>
<dbReference type="GO" id="GO:0004586">
    <property type="term" value="F:ornithine decarboxylase activity"/>
    <property type="evidence" value="ECO:0007669"/>
    <property type="project" value="UniProtKB-EC"/>
</dbReference>
<organism evidence="15">
    <name type="scientific">Hemiscolopendra marginata</name>
    <dbReference type="NCBI Taxonomy" id="943146"/>
    <lineage>
        <taxon>Eukaryota</taxon>
        <taxon>Metazoa</taxon>
        <taxon>Ecdysozoa</taxon>
        <taxon>Arthropoda</taxon>
        <taxon>Myriapoda</taxon>
        <taxon>Chilopoda</taxon>
        <taxon>Pleurostigmophora</taxon>
        <taxon>Scolopendromorpha</taxon>
        <taxon>Scolopendridae</taxon>
        <taxon>Hemiscolopendra</taxon>
    </lineage>
</organism>
<dbReference type="EMBL" id="GHBY01000322">
    <property type="protein sequence ID" value="MUP40499.1"/>
    <property type="molecule type" value="Transcribed_RNA"/>
</dbReference>
<dbReference type="InterPro" id="IPR000183">
    <property type="entry name" value="Orn/DAP/Arg_de-COase"/>
</dbReference>
<keyword evidence="4" id="KW-0620">Polyamine biosynthesis</keyword>
<evidence type="ECO:0000256" key="1">
    <source>
        <dbReference type="ARBA" id="ARBA00001933"/>
    </source>
</evidence>
<dbReference type="GO" id="GO:0005737">
    <property type="term" value="C:cytoplasm"/>
    <property type="evidence" value="ECO:0007669"/>
    <property type="project" value="TreeGrafter"/>
</dbReference>
<feature type="domain" description="Orn/DAP/Arg decarboxylase 2 N-terminal" evidence="14">
    <location>
        <begin position="38"/>
        <end position="272"/>
    </location>
</feature>
<feature type="modified residue" description="N6-(pyridoxal phosphate)lysine" evidence="11">
    <location>
        <position position="61"/>
    </location>
</feature>
<keyword evidence="3 11" id="KW-0663">Pyridoxal phosphate</keyword>
<dbReference type="SUPFAM" id="SSF50621">
    <property type="entry name" value="Alanine racemase C-terminal domain-like"/>
    <property type="match status" value="1"/>
</dbReference>
<dbReference type="PANTHER" id="PTHR11482:SF6">
    <property type="entry name" value="ORNITHINE DECARBOXYLASE 1-RELATED"/>
    <property type="match status" value="1"/>
</dbReference>
<dbReference type="SUPFAM" id="SSF51419">
    <property type="entry name" value="PLP-binding barrel"/>
    <property type="match status" value="1"/>
</dbReference>
<keyword evidence="5" id="KW-0456">Lyase</keyword>
<evidence type="ECO:0000256" key="5">
    <source>
        <dbReference type="ARBA" id="ARBA00023239"/>
    </source>
</evidence>
<dbReference type="GO" id="GO:0033387">
    <property type="term" value="P:putrescine biosynthetic process from arginine, via ornithine"/>
    <property type="evidence" value="ECO:0007669"/>
    <property type="project" value="TreeGrafter"/>
</dbReference>
<evidence type="ECO:0000256" key="4">
    <source>
        <dbReference type="ARBA" id="ARBA00023115"/>
    </source>
</evidence>
<dbReference type="InterPro" id="IPR002433">
    <property type="entry name" value="Orn_de-COase"/>
</dbReference>
<comment type="subunit">
    <text evidence="9">Homodimer. Only the dimer is catalytically active, as the active sites are constructed of residues from both monomers.</text>
</comment>
<reference evidence="15" key="1">
    <citation type="submission" date="2018-11" db="EMBL/GenBank/DDBJ databases">
        <title>Venom-gland transcriptomics and venom proteomics of the Florida green centipede (Hemiscolopendra marginata) reveal sex-based variation in a centipede venom.</title>
        <authorList>
            <person name="Nystrom G.S."/>
            <person name="Ward M.J."/>
            <person name="Ellsworth S.A."/>
            <person name="Rokyta D.R."/>
        </authorList>
    </citation>
    <scope>NUCLEOTIDE SEQUENCE</scope>
    <source>
        <tissue evidence="15">Venom gland</tissue>
    </source>
</reference>
<evidence type="ECO:0000256" key="3">
    <source>
        <dbReference type="ARBA" id="ARBA00022898"/>
    </source>
</evidence>
<dbReference type="EC" id="4.1.1.17" evidence="7"/>
<dbReference type="PRINTS" id="PR01179">
    <property type="entry name" value="ODADCRBXLASE"/>
</dbReference>
<dbReference type="Pfam" id="PF02784">
    <property type="entry name" value="Orn_Arg_deC_N"/>
    <property type="match status" value="1"/>
</dbReference>
<comment type="similarity">
    <text evidence="2 12">Belongs to the Orn/Lys/Arg decarboxylase class-II family.</text>
</comment>
<dbReference type="InterPro" id="IPR029066">
    <property type="entry name" value="PLP-binding_barrel"/>
</dbReference>
<evidence type="ECO:0000256" key="8">
    <source>
        <dbReference type="ARBA" id="ARBA00037173"/>
    </source>
</evidence>
<evidence type="ECO:0000256" key="6">
    <source>
        <dbReference type="ARBA" id="ARBA00034115"/>
    </source>
</evidence>
<dbReference type="InterPro" id="IPR022653">
    <property type="entry name" value="De-COase2_pyr-phos_BS"/>
</dbReference>
<dbReference type="InterPro" id="IPR022644">
    <property type="entry name" value="De-COase2_N"/>
</dbReference>
<comment type="cofactor">
    <cofactor evidence="1 11">
        <name>pyridoxal 5'-phosphate</name>
        <dbReference type="ChEBI" id="CHEBI:597326"/>
    </cofactor>
</comment>
<evidence type="ECO:0000256" key="2">
    <source>
        <dbReference type="ARBA" id="ARBA00008872"/>
    </source>
</evidence>
<protein>
    <recommendedName>
        <fullName evidence="7">ornithine decarboxylase</fullName>
        <ecNumber evidence="7">4.1.1.17</ecNumber>
    </recommendedName>
</protein>
<feature type="domain" description="Orn/DAP/Arg decarboxylase 2 C-terminal" evidence="13">
    <location>
        <begin position="32"/>
        <end position="371"/>
    </location>
</feature>
<dbReference type="Gene3D" id="3.20.20.10">
    <property type="entry name" value="Alanine racemase"/>
    <property type="match status" value="1"/>
</dbReference>
<evidence type="ECO:0000256" key="12">
    <source>
        <dbReference type="RuleBase" id="RU003737"/>
    </source>
</evidence>
<sequence length="443" mass="48886">MKTSGAIHIIEDKSAWDIIREIASRPEQEEPFYVVDLSDLVWKHKQWKLKLPRVEPFYAVKCNDTTTVLEVLASLGTGFDCASKSEIQKVMDLGIDPSRIIYANPCKTASFIKYAAKQGVSLMTFDNEAELYKVKTLYPDAQMVLRIRYDAEAQCPLGIKFGVEPSQAPQLLKVAKELGINVVGVSFHVGSGCHDFTAYGEAIKAARWVFDYAATMGFDFDLLDIGGGYPGHKDSSAKFSEVASIVNDALDECFPEECGVRIIAEPGRYYVASAFTLCVNVIAKRGVIKSRLDGREEEAFMYYVNDGVYGSFNCLLFDHAEVTAIPLKIGNKPTYNSSLWGPTCDGLDCILKECELPVMDVGDWVVFEDMGAYTVAAASTFNGFQKPALNFFASRVTWLNLIVSPEKSSPPVKKSCHDVAGDIHNEGTRIEAIYSPELSIVDA</sequence>
<evidence type="ECO:0000256" key="11">
    <source>
        <dbReference type="PIRSR" id="PIRSR600183-50"/>
    </source>
</evidence>
<comment type="catalytic activity">
    <reaction evidence="10">
        <text>L-ornithine + H(+) = putrescine + CO2</text>
        <dbReference type="Rhea" id="RHEA:22964"/>
        <dbReference type="ChEBI" id="CHEBI:15378"/>
        <dbReference type="ChEBI" id="CHEBI:16526"/>
        <dbReference type="ChEBI" id="CHEBI:46911"/>
        <dbReference type="ChEBI" id="CHEBI:326268"/>
        <dbReference type="EC" id="4.1.1.17"/>
    </reaction>
</comment>
<evidence type="ECO:0000256" key="7">
    <source>
        <dbReference type="ARBA" id="ARBA00034138"/>
    </source>
</evidence>
<dbReference type="InterPro" id="IPR022643">
    <property type="entry name" value="De-COase2_C"/>
</dbReference>
<dbReference type="CDD" id="cd00622">
    <property type="entry name" value="PLPDE_III_ODC"/>
    <property type="match status" value="1"/>
</dbReference>
<dbReference type="PRINTS" id="PR01182">
    <property type="entry name" value="ORNDCRBXLASE"/>
</dbReference>
<evidence type="ECO:0000256" key="9">
    <source>
        <dbReference type="ARBA" id="ARBA00046672"/>
    </source>
</evidence>
<evidence type="ECO:0000259" key="13">
    <source>
        <dbReference type="Pfam" id="PF00278"/>
    </source>
</evidence>
<evidence type="ECO:0000259" key="14">
    <source>
        <dbReference type="Pfam" id="PF02784"/>
    </source>
</evidence>
<dbReference type="Gene3D" id="2.40.37.10">
    <property type="entry name" value="Lyase, Ornithine Decarboxylase, Chain A, domain 1"/>
    <property type="match status" value="1"/>
</dbReference>
<dbReference type="AlphaFoldDB" id="A0A646QEW9"/>
<dbReference type="PROSITE" id="PS00878">
    <property type="entry name" value="ODR_DC_2_1"/>
    <property type="match status" value="1"/>
</dbReference>
<dbReference type="PANTHER" id="PTHR11482">
    <property type="entry name" value="ARGININE/DIAMINOPIMELATE/ORNITHINE DECARBOXYLASE"/>
    <property type="match status" value="1"/>
</dbReference>
<dbReference type="InterPro" id="IPR009006">
    <property type="entry name" value="Ala_racemase/Decarboxylase_C"/>
</dbReference>
<evidence type="ECO:0000313" key="15">
    <source>
        <dbReference type="EMBL" id="MUP40499.1"/>
    </source>
</evidence>
<feature type="active site" description="Proton donor" evidence="11">
    <location>
        <position position="344"/>
    </location>
</feature>
<evidence type="ECO:0000256" key="10">
    <source>
        <dbReference type="ARBA" id="ARBA00049127"/>
    </source>
</evidence>
<dbReference type="FunFam" id="3.20.20.10:FF:000005">
    <property type="entry name" value="Ornithine decarboxylase"/>
    <property type="match status" value="1"/>
</dbReference>
<name>A0A646QEW9_9MYRI</name>
<accession>A0A646QEW9</accession>
<comment type="function">
    <text evidence="8">Catalyzes the first and rate-limiting step of polyamine biosynthesis that converts ornithine into putrescine, which is the precursor for the polyamines, spermidine and spermine. Polyamines are essential for cell proliferation and are implicated in cellular processes, ranging from DNA replication to apoptosis.</text>
</comment>
<dbReference type="FunFam" id="2.40.37.10:FF:000005">
    <property type="entry name" value="Ornithine decarboxylase"/>
    <property type="match status" value="1"/>
</dbReference>
<comment type="pathway">
    <text evidence="6">Amine and polyamine biosynthesis; putrescine biosynthesis via L-ornithine pathway; putrescine from L-ornithine: step 1/1.</text>
</comment>